<sequence>MVPCQALERPQRAALEFHEAFAFAGTPKLCPSADALLCKQNSKSKGNEEPKEAHWTVAWTFLYTSTQLMVEYVQALDLDLA</sequence>
<organism evidence="1 2">
    <name type="scientific">Cricetulus griseus</name>
    <name type="common">Chinese hamster</name>
    <name type="synonym">Cricetulus barabensis griseus</name>
    <dbReference type="NCBI Taxonomy" id="10029"/>
    <lineage>
        <taxon>Eukaryota</taxon>
        <taxon>Metazoa</taxon>
        <taxon>Chordata</taxon>
        <taxon>Craniata</taxon>
        <taxon>Vertebrata</taxon>
        <taxon>Euteleostomi</taxon>
        <taxon>Mammalia</taxon>
        <taxon>Eutheria</taxon>
        <taxon>Euarchontoglires</taxon>
        <taxon>Glires</taxon>
        <taxon>Rodentia</taxon>
        <taxon>Myomorpha</taxon>
        <taxon>Muroidea</taxon>
        <taxon>Cricetidae</taxon>
        <taxon>Cricetinae</taxon>
        <taxon>Cricetulus</taxon>
    </lineage>
</organism>
<evidence type="ECO:0000313" key="2">
    <source>
        <dbReference type="Proteomes" id="UP000001075"/>
    </source>
</evidence>
<name>G3IPK1_CRIGR</name>
<gene>
    <name evidence="1" type="ORF">I79_025913</name>
</gene>
<reference evidence="2" key="1">
    <citation type="journal article" date="2011" name="Nat. Biotechnol.">
        <title>The genomic sequence of the Chinese hamster ovary (CHO)-K1 cell line.</title>
        <authorList>
            <person name="Xu X."/>
            <person name="Nagarajan H."/>
            <person name="Lewis N.E."/>
            <person name="Pan S."/>
            <person name="Cai Z."/>
            <person name="Liu X."/>
            <person name="Chen W."/>
            <person name="Xie M."/>
            <person name="Wang W."/>
            <person name="Hammond S."/>
            <person name="Andersen M.R."/>
            <person name="Neff N."/>
            <person name="Passarelli B."/>
            <person name="Koh W."/>
            <person name="Fan H.C."/>
            <person name="Wang J."/>
            <person name="Gui Y."/>
            <person name="Lee K.H."/>
            <person name="Betenbaugh M.J."/>
            <person name="Quake S.R."/>
            <person name="Famili I."/>
            <person name="Palsson B.O."/>
            <person name="Wang J."/>
        </authorList>
    </citation>
    <scope>NUCLEOTIDE SEQUENCE [LARGE SCALE GENOMIC DNA]</scope>
    <source>
        <strain evidence="2">CHO K1 cell line</strain>
    </source>
</reference>
<dbReference type="Proteomes" id="UP000001075">
    <property type="component" value="Unassembled WGS sequence"/>
</dbReference>
<dbReference type="AlphaFoldDB" id="G3IPK1"/>
<protein>
    <submittedName>
        <fullName evidence="1">Uncharacterized protein</fullName>
    </submittedName>
</protein>
<accession>G3IPK1</accession>
<evidence type="ECO:0000313" key="1">
    <source>
        <dbReference type="EMBL" id="EGV91416.1"/>
    </source>
</evidence>
<dbReference type="EMBL" id="JH012158">
    <property type="protein sequence ID" value="EGV91416.1"/>
    <property type="molecule type" value="Genomic_DNA"/>
</dbReference>
<dbReference type="InParanoid" id="G3IPK1"/>
<proteinExistence type="predicted"/>